<feature type="binding site" evidence="6 7">
    <location>
        <position position="223"/>
    </location>
    <ligand>
        <name>Zn(2+)</name>
        <dbReference type="ChEBI" id="CHEBI:29105"/>
    </ligand>
</feature>
<gene>
    <name evidence="9" type="ORF">V1264_010266</name>
</gene>
<name>A0AAN9APD0_9CAEN</name>
<evidence type="ECO:0000256" key="4">
    <source>
        <dbReference type="ARBA" id="ARBA00022833"/>
    </source>
</evidence>
<evidence type="ECO:0000256" key="6">
    <source>
        <dbReference type="PIRSR" id="PIRSR037505-2"/>
    </source>
</evidence>
<sequence length="310" mass="33679">MAAKTKVVVLDGGSGFSLVEAGHKEIEKDPLWSALLVKTQPQAIVDLHKQFYRSGADIVVTATYQASIEGYVKKFGMTQSEAADVVTEGINLAKQARHQMQSESGRKCWVAGSVGPYGATLCDMSEYHGKYAEKMTSQELTEWHSRRLAAIVKGQPDILAVETIPVVKEAEAILESLKSFPESRAWVSFQCKDEAHTGHGEKLSDAIRTSLQSDNVIAVGVNCTNANYITPLLKSLSHLDIKVPILVKPNKGGLSGEAPATTSLDEKAPEWIQHGATWLGGCCYYGPRDIASLRHFLDSQPELELSGPTL</sequence>
<dbReference type="PROSITE" id="PS50970">
    <property type="entry name" value="HCY"/>
    <property type="match status" value="1"/>
</dbReference>
<keyword evidence="1 7" id="KW-0489">Methyltransferase</keyword>
<dbReference type="PANTHER" id="PTHR46015:SF1">
    <property type="entry name" value="HOMOCYSTEINE S-METHYLTRANSFERASE-LIKE ISOFORM 1"/>
    <property type="match status" value="1"/>
</dbReference>
<reference evidence="9 10" key="1">
    <citation type="submission" date="2024-02" db="EMBL/GenBank/DDBJ databases">
        <title>Chromosome-scale genome assembly of the rough periwinkle Littorina saxatilis.</title>
        <authorList>
            <person name="De Jode A."/>
            <person name="Faria R."/>
            <person name="Formenti G."/>
            <person name="Sims Y."/>
            <person name="Smith T.P."/>
            <person name="Tracey A."/>
            <person name="Wood J.M.D."/>
            <person name="Zagrodzka Z.B."/>
            <person name="Johannesson K."/>
            <person name="Butlin R.K."/>
            <person name="Leder E.H."/>
        </authorList>
    </citation>
    <scope>NUCLEOTIDE SEQUENCE [LARGE SCALE GENOMIC DNA]</scope>
    <source>
        <strain evidence="9">Snail1</strain>
        <tissue evidence="9">Muscle</tissue>
    </source>
</reference>
<keyword evidence="2 7" id="KW-0808">Transferase</keyword>
<organism evidence="9 10">
    <name type="scientific">Littorina saxatilis</name>
    <dbReference type="NCBI Taxonomy" id="31220"/>
    <lineage>
        <taxon>Eukaryota</taxon>
        <taxon>Metazoa</taxon>
        <taxon>Spiralia</taxon>
        <taxon>Lophotrochozoa</taxon>
        <taxon>Mollusca</taxon>
        <taxon>Gastropoda</taxon>
        <taxon>Caenogastropoda</taxon>
        <taxon>Littorinimorpha</taxon>
        <taxon>Littorinoidea</taxon>
        <taxon>Littorinidae</taxon>
        <taxon>Littorina</taxon>
    </lineage>
</organism>
<comment type="caution">
    <text evidence="9">The sequence shown here is derived from an EMBL/GenBank/DDBJ whole genome shotgun (WGS) entry which is preliminary data.</text>
</comment>
<dbReference type="InterPro" id="IPR003726">
    <property type="entry name" value="HCY_dom"/>
</dbReference>
<keyword evidence="10" id="KW-1185">Reference proteome</keyword>
<dbReference type="InterPro" id="IPR017226">
    <property type="entry name" value="BHMT-like"/>
</dbReference>
<dbReference type="GO" id="GO:0008270">
    <property type="term" value="F:zinc ion binding"/>
    <property type="evidence" value="ECO:0007669"/>
    <property type="project" value="InterPro"/>
</dbReference>
<evidence type="ECO:0000256" key="2">
    <source>
        <dbReference type="ARBA" id="ARBA00022679"/>
    </source>
</evidence>
<dbReference type="PANTHER" id="PTHR46015">
    <property type="entry name" value="ZGC:172121"/>
    <property type="match status" value="1"/>
</dbReference>
<proteinExistence type="predicted"/>
<dbReference type="EMBL" id="JBAMIC010000024">
    <property type="protein sequence ID" value="KAK7090475.1"/>
    <property type="molecule type" value="Genomic_DNA"/>
</dbReference>
<dbReference type="AlphaFoldDB" id="A0AAN9APD0"/>
<keyword evidence="4 6" id="KW-0862">Zinc</keyword>
<dbReference type="InterPro" id="IPR036589">
    <property type="entry name" value="HCY_dom_sf"/>
</dbReference>
<comment type="cofactor">
    <cofactor evidence="6">
        <name>Zn(2+)</name>
        <dbReference type="ChEBI" id="CHEBI:29105"/>
    </cofactor>
    <text evidence="6">Binds 1 zinc ion per subunit.</text>
</comment>
<dbReference type="PIRSF" id="PIRSF037505">
    <property type="entry name" value="Betaine_HMT"/>
    <property type="match status" value="1"/>
</dbReference>
<evidence type="ECO:0000256" key="1">
    <source>
        <dbReference type="ARBA" id="ARBA00022603"/>
    </source>
</evidence>
<dbReference type="Proteomes" id="UP001374579">
    <property type="component" value="Unassembled WGS sequence"/>
</dbReference>
<dbReference type="InterPro" id="IPR051486">
    <property type="entry name" value="Hcy_S-methyltransferase"/>
</dbReference>
<feature type="binding site" evidence="7">
    <location>
        <position position="283"/>
    </location>
    <ligand>
        <name>Zn(2+)</name>
        <dbReference type="ChEBI" id="CHEBI:29105"/>
    </ligand>
</feature>
<dbReference type="GO" id="GO:0033528">
    <property type="term" value="P:S-methylmethionine cycle"/>
    <property type="evidence" value="ECO:0007669"/>
    <property type="project" value="TreeGrafter"/>
</dbReference>
<dbReference type="SUPFAM" id="SSF82282">
    <property type="entry name" value="Homocysteine S-methyltransferase"/>
    <property type="match status" value="1"/>
</dbReference>
<dbReference type="Pfam" id="PF02574">
    <property type="entry name" value="S-methyl_trans"/>
    <property type="match status" value="1"/>
</dbReference>
<evidence type="ECO:0000313" key="9">
    <source>
        <dbReference type="EMBL" id="KAK7090475.1"/>
    </source>
</evidence>
<evidence type="ECO:0000256" key="3">
    <source>
        <dbReference type="ARBA" id="ARBA00022723"/>
    </source>
</evidence>
<keyword evidence="3 6" id="KW-0479">Metal-binding</keyword>
<evidence type="ECO:0000256" key="5">
    <source>
        <dbReference type="ARBA" id="ARBA00034478"/>
    </source>
</evidence>
<accession>A0AAN9APD0</accession>
<evidence type="ECO:0000259" key="8">
    <source>
        <dbReference type="PROSITE" id="PS50970"/>
    </source>
</evidence>
<dbReference type="GO" id="GO:0032259">
    <property type="term" value="P:methylation"/>
    <property type="evidence" value="ECO:0007669"/>
    <property type="project" value="UniProtKB-KW"/>
</dbReference>
<dbReference type="GO" id="GO:0009086">
    <property type="term" value="P:methionine biosynthetic process"/>
    <property type="evidence" value="ECO:0007669"/>
    <property type="project" value="InterPro"/>
</dbReference>
<evidence type="ECO:0000313" key="10">
    <source>
        <dbReference type="Proteomes" id="UP001374579"/>
    </source>
</evidence>
<evidence type="ECO:0000256" key="7">
    <source>
        <dbReference type="PROSITE-ProRule" id="PRU00333"/>
    </source>
</evidence>
<dbReference type="GO" id="GO:0008898">
    <property type="term" value="F:S-adenosylmethionine-homocysteine S-methyltransferase activity"/>
    <property type="evidence" value="ECO:0007669"/>
    <property type="project" value="TreeGrafter"/>
</dbReference>
<protein>
    <recommendedName>
        <fullName evidence="8">Hcy-binding domain-containing protein</fullName>
    </recommendedName>
</protein>
<comment type="pathway">
    <text evidence="5">Amino-acid biosynthesis; L-methionine biosynthesis via de novo pathway.</text>
</comment>
<feature type="binding site" evidence="7">
    <location>
        <position position="282"/>
    </location>
    <ligand>
        <name>Zn(2+)</name>
        <dbReference type="ChEBI" id="CHEBI:29105"/>
    </ligand>
</feature>
<dbReference type="NCBIfam" id="NF007020">
    <property type="entry name" value="PRK09485.1"/>
    <property type="match status" value="1"/>
</dbReference>
<dbReference type="Gene3D" id="3.20.20.330">
    <property type="entry name" value="Homocysteine-binding-like domain"/>
    <property type="match status" value="1"/>
</dbReference>
<feature type="domain" description="Hcy-binding" evidence="8">
    <location>
        <begin position="1"/>
        <end position="297"/>
    </location>
</feature>